<dbReference type="eggNOG" id="ENOG50332U8">
    <property type="taxonomic scope" value="Bacteria"/>
</dbReference>
<sequence length="88" mass="10103">MTDNQALFTGDMLIEVVKNQLNEGNPLKVKETLMRLRMTGYSEQEALEYIACALGQEMTHVVEDGMSFNENRYGQYLDTLPELPWAEE</sequence>
<comment type="caution">
    <text evidence="1">The sequence shown here is derived from an EMBL/GenBank/DDBJ whole genome shotgun (WGS) entry which is preliminary data.</text>
</comment>
<dbReference type="AlphaFoldDB" id="A0A081NC36"/>
<dbReference type="RefSeq" id="WP_034873271.1">
    <property type="nucleotide sequence ID" value="NZ_JOKG01000001.1"/>
</dbReference>
<proteinExistence type="predicted"/>
<organism evidence="1 2">
    <name type="scientific">Endozoicomonas montiporae</name>
    <dbReference type="NCBI Taxonomy" id="1027273"/>
    <lineage>
        <taxon>Bacteria</taxon>
        <taxon>Pseudomonadati</taxon>
        <taxon>Pseudomonadota</taxon>
        <taxon>Gammaproteobacteria</taxon>
        <taxon>Oceanospirillales</taxon>
        <taxon>Endozoicomonadaceae</taxon>
        <taxon>Endozoicomonas</taxon>
    </lineage>
</organism>
<keyword evidence="2" id="KW-1185">Reference proteome</keyword>
<name>A0A081NC36_9GAMM</name>
<evidence type="ECO:0000313" key="2">
    <source>
        <dbReference type="Proteomes" id="UP000028006"/>
    </source>
</evidence>
<gene>
    <name evidence="1" type="ORF">GZ77_05925</name>
</gene>
<accession>A0A081NC36</accession>
<dbReference type="Proteomes" id="UP000028006">
    <property type="component" value="Unassembled WGS sequence"/>
</dbReference>
<evidence type="ECO:0000313" key="1">
    <source>
        <dbReference type="EMBL" id="KEQ16009.1"/>
    </source>
</evidence>
<reference evidence="1 2" key="1">
    <citation type="submission" date="2014-06" db="EMBL/GenBank/DDBJ databases">
        <title>Whole Genome Sequences of Three Symbiotic Endozoicomonas Bacteria.</title>
        <authorList>
            <person name="Neave M.J."/>
            <person name="Apprill A."/>
            <person name="Voolstra C.R."/>
        </authorList>
    </citation>
    <scope>NUCLEOTIDE SEQUENCE [LARGE SCALE GENOMIC DNA]</scope>
    <source>
        <strain evidence="1 2">LMG 24815</strain>
    </source>
</reference>
<protein>
    <submittedName>
        <fullName evidence="1">Uncharacterized protein</fullName>
    </submittedName>
</protein>
<dbReference type="EMBL" id="JOKG01000001">
    <property type="protein sequence ID" value="KEQ16009.1"/>
    <property type="molecule type" value="Genomic_DNA"/>
</dbReference>